<feature type="region of interest" description="Disordered" evidence="2">
    <location>
        <begin position="581"/>
        <end position="619"/>
    </location>
</feature>
<sequence>MTSELSRPKGAEVANEAFTAASVQFEPTLFDKDRNISRLLDLVEQAAHAGAKLVTTPEMATTGYCFFDEAEAERMAEPIPGSTVDRFAALASAHGIHVVLGMPERDVDSGLLYNAAVLIGPDGVIGTHRKSHSYIAEPKWAAPGNHGHQVFDTAVGRIAVLICMDLHFIETGRLVGLEGADVICHLSNWLAERTPAPYWISRAYENASYLIESNRWGLERGVQFSGGSCVIGPDATILASRDSGDGLVFATIDPAAARAAKRAADSSLSRRRPELYRELQKNTYLWNPLEFFPLYGRSPLPPGRESVVTVVQEKFTATPAHNAAKIIEYADKVHARDRGELIVFPELALSGGAAAGGQLRSLARESARQVDLLLGACARLGVWMLVGMYESDEDDDRVHNTLFLLGPGGVAARHRKVHLAETESAVAAGDVFTTVDTPFGRVGIAHGDDIWQPETGRILALRGCDLVVAGADLQHRMTQGHDGSTIEHGYPIPHGADPVHWHHIRVRAGENNVYLAFANTPAVGASGIFGPDTFAFPRIERMAGRDSTWVSMVVDTRDGGGRYPATTVRRKDLVSMRLPHHYGALSAPTPTEAPRTGDVEERDVASHDSGKERQSLDVG</sequence>
<dbReference type="EMBL" id="JACHIW010000001">
    <property type="protein sequence ID" value="MBB5157273.1"/>
    <property type="molecule type" value="Genomic_DNA"/>
</dbReference>
<dbReference type="Gene3D" id="3.60.110.10">
    <property type="entry name" value="Carbon-nitrogen hydrolase"/>
    <property type="match status" value="2"/>
</dbReference>
<dbReference type="PANTHER" id="PTHR43674:SF2">
    <property type="entry name" value="BETA-UREIDOPROPIONASE"/>
    <property type="match status" value="1"/>
</dbReference>
<proteinExistence type="predicted"/>
<evidence type="ECO:0000313" key="4">
    <source>
        <dbReference type="EMBL" id="MBB5157273.1"/>
    </source>
</evidence>
<reference evidence="4 5" key="1">
    <citation type="submission" date="2020-08" db="EMBL/GenBank/DDBJ databases">
        <title>Sequencing the genomes of 1000 actinobacteria strains.</title>
        <authorList>
            <person name="Klenk H.-P."/>
        </authorList>
    </citation>
    <scope>NUCLEOTIDE SEQUENCE [LARGE SCALE GENOMIC DNA]</scope>
    <source>
        <strain evidence="4 5">DSM 45584</strain>
    </source>
</reference>
<dbReference type="SUPFAM" id="SSF56317">
    <property type="entry name" value="Carbon-nitrogen hydrolase"/>
    <property type="match status" value="2"/>
</dbReference>
<dbReference type="PROSITE" id="PS50263">
    <property type="entry name" value="CN_HYDROLASE"/>
    <property type="match status" value="2"/>
</dbReference>
<feature type="compositionally biased region" description="Basic and acidic residues" evidence="2">
    <location>
        <begin position="595"/>
        <end position="619"/>
    </location>
</feature>
<dbReference type="InterPro" id="IPR003010">
    <property type="entry name" value="C-N_Hydrolase"/>
</dbReference>
<dbReference type="Pfam" id="PF00795">
    <property type="entry name" value="CN_hydrolase"/>
    <property type="match status" value="2"/>
</dbReference>
<comment type="caution">
    <text evidence="4">The sequence shown here is derived from an EMBL/GenBank/DDBJ whole genome shotgun (WGS) entry which is preliminary data.</text>
</comment>
<dbReference type="InterPro" id="IPR050345">
    <property type="entry name" value="Aliph_Amidase/BUP"/>
</dbReference>
<feature type="domain" description="CN hydrolase" evidence="3">
    <location>
        <begin position="18"/>
        <end position="254"/>
    </location>
</feature>
<dbReference type="InterPro" id="IPR036526">
    <property type="entry name" value="C-N_Hydrolase_sf"/>
</dbReference>
<keyword evidence="1 4" id="KW-0378">Hydrolase</keyword>
<dbReference type="Proteomes" id="UP000584374">
    <property type="component" value="Unassembled WGS sequence"/>
</dbReference>
<evidence type="ECO:0000259" key="3">
    <source>
        <dbReference type="PROSITE" id="PS50263"/>
    </source>
</evidence>
<evidence type="ECO:0000256" key="1">
    <source>
        <dbReference type="ARBA" id="ARBA00022801"/>
    </source>
</evidence>
<organism evidence="4 5">
    <name type="scientific">Saccharopolyspora phatthalungensis</name>
    <dbReference type="NCBI Taxonomy" id="664693"/>
    <lineage>
        <taxon>Bacteria</taxon>
        <taxon>Bacillati</taxon>
        <taxon>Actinomycetota</taxon>
        <taxon>Actinomycetes</taxon>
        <taxon>Pseudonocardiales</taxon>
        <taxon>Pseudonocardiaceae</taxon>
        <taxon>Saccharopolyspora</taxon>
    </lineage>
</organism>
<evidence type="ECO:0000313" key="5">
    <source>
        <dbReference type="Proteomes" id="UP000584374"/>
    </source>
</evidence>
<name>A0A840QIM6_9PSEU</name>
<gene>
    <name evidence="4" type="ORF">BJ970_004807</name>
</gene>
<accession>A0A840QIM6</accession>
<dbReference type="PANTHER" id="PTHR43674">
    <property type="entry name" value="NITRILASE C965.09-RELATED"/>
    <property type="match status" value="1"/>
</dbReference>
<feature type="domain" description="CN hydrolase" evidence="3">
    <location>
        <begin position="305"/>
        <end position="559"/>
    </location>
</feature>
<protein>
    <submittedName>
        <fullName evidence="4">Putative amidohydrolase</fullName>
    </submittedName>
</protein>
<keyword evidence="5" id="KW-1185">Reference proteome</keyword>
<evidence type="ECO:0000256" key="2">
    <source>
        <dbReference type="SAM" id="MobiDB-lite"/>
    </source>
</evidence>
<dbReference type="GO" id="GO:0016811">
    <property type="term" value="F:hydrolase activity, acting on carbon-nitrogen (but not peptide) bonds, in linear amides"/>
    <property type="evidence" value="ECO:0007669"/>
    <property type="project" value="TreeGrafter"/>
</dbReference>
<dbReference type="AlphaFoldDB" id="A0A840QIM6"/>